<evidence type="ECO:0000313" key="1">
    <source>
        <dbReference type="EMBL" id="KAJ9050345.1"/>
    </source>
</evidence>
<sequence>MVEQANGILVGILKKLAADKPSSWDEYLTCAVMAYRVTSQTVTKESSFKLLYVRQAALPGYLVPIPPKANEVNYSKDVLELTRRIAAL</sequence>
<comment type="caution">
    <text evidence="1">The sequence shown here is derived from an EMBL/GenBank/DDBJ whole genome shotgun (WGS) entry which is preliminary data.</text>
</comment>
<name>A0ACC2RJW8_9FUNG</name>
<reference evidence="1" key="1">
    <citation type="submission" date="2022-04" db="EMBL/GenBank/DDBJ databases">
        <title>Genome of the entomopathogenic fungus Entomophthora muscae.</title>
        <authorList>
            <person name="Elya C."/>
            <person name="Lovett B.R."/>
            <person name="Lee E."/>
            <person name="Macias A.M."/>
            <person name="Hajek A.E."/>
            <person name="De Bivort B.L."/>
            <person name="Kasson M.T."/>
            <person name="De Fine Licht H.H."/>
            <person name="Stajich J.E."/>
        </authorList>
    </citation>
    <scope>NUCLEOTIDE SEQUENCE</scope>
    <source>
        <strain evidence="1">Berkeley</strain>
    </source>
</reference>
<gene>
    <name evidence="1" type="ORF">DSO57_1015170</name>
</gene>
<dbReference type="Proteomes" id="UP001165960">
    <property type="component" value="Unassembled WGS sequence"/>
</dbReference>
<accession>A0ACC2RJW8</accession>
<dbReference type="EMBL" id="QTSX02007159">
    <property type="protein sequence ID" value="KAJ9050345.1"/>
    <property type="molecule type" value="Genomic_DNA"/>
</dbReference>
<evidence type="ECO:0000313" key="2">
    <source>
        <dbReference type="Proteomes" id="UP001165960"/>
    </source>
</evidence>
<keyword evidence="2" id="KW-1185">Reference proteome</keyword>
<protein>
    <submittedName>
        <fullName evidence="1">Uncharacterized protein</fullName>
    </submittedName>
</protein>
<organism evidence="1 2">
    <name type="scientific">Entomophthora muscae</name>
    <dbReference type="NCBI Taxonomy" id="34485"/>
    <lineage>
        <taxon>Eukaryota</taxon>
        <taxon>Fungi</taxon>
        <taxon>Fungi incertae sedis</taxon>
        <taxon>Zoopagomycota</taxon>
        <taxon>Entomophthoromycotina</taxon>
        <taxon>Entomophthoromycetes</taxon>
        <taxon>Entomophthorales</taxon>
        <taxon>Entomophthoraceae</taxon>
        <taxon>Entomophthora</taxon>
    </lineage>
</organism>
<proteinExistence type="predicted"/>